<dbReference type="CDD" id="cd15505">
    <property type="entry name" value="PHD_ING"/>
    <property type="match status" value="1"/>
</dbReference>
<keyword evidence="1" id="KW-0156">Chromatin regulator</keyword>
<evidence type="ECO:0000256" key="1">
    <source>
        <dbReference type="ARBA" id="ARBA00022853"/>
    </source>
</evidence>
<feature type="region of interest" description="Disordered" evidence="2">
    <location>
        <begin position="101"/>
        <end position="148"/>
    </location>
</feature>
<feature type="compositionally biased region" description="Low complexity" evidence="2">
    <location>
        <begin position="554"/>
        <end position="563"/>
    </location>
</feature>
<dbReference type="InterPro" id="IPR011011">
    <property type="entry name" value="Znf_FYVE_PHD"/>
</dbReference>
<feature type="compositionally biased region" description="Polar residues" evidence="2">
    <location>
        <begin position="10"/>
        <end position="34"/>
    </location>
</feature>
<evidence type="ECO:0000313" key="4">
    <source>
        <dbReference type="EMBL" id="KAL2293270.1"/>
    </source>
</evidence>
<name>A0ABR4FF06_9PEZI</name>
<feature type="compositionally biased region" description="Polar residues" evidence="2">
    <location>
        <begin position="360"/>
        <end position="372"/>
    </location>
</feature>
<accession>A0ABR4FF06</accession>
<gene>
    <name evidence="4" type="ORF">FJTKL_05215</name>
</gene>
<evidence type="ECO:0000256" key="2">
    <source>
        <dbReference type="SAM" id="MobiDB-lite"/>
    </source>
</evidence>
<feature type="compositionally biased region" description="Polar residues" evidence="2">
    <location>
        <begin position="333"/>
        <end position="342"/>
    </location>
</feature>
<feature type="region of interest" description="Disordered" evidence="2">
    <location>
        <begin position="1"/>
        <end position="36"/>
    </location>
</feature>
<comment type="caution">
    <text evidence="4">The sequence shown here is derived from an EMBL/GenBank/DDBJ whole genome shotgun (WGS) entry which is preliminary data.</text>
</comment>
<protein>
    <recommendedName>
        <fullName evidence="3">Inhibitor of growth protein N-terminal histone-binding domain-containing protein</fullName>
    </recommendedName>
</protein>
<dbReference type="PANTHER" id="PTHR10333:SF42">
    <property type="entry name" value="INHIBITOR OF GROWTH PROTEIN 5"/>
    <property type="match status" value="1"/>
</dbReference>
<dbReference type="InterPro" id="IPR028651">
    <property type="entry name" value="ING_fam"/>
</dbReference>
<feature type="region of interest" description="Disordered" evidence="2">
    <location>
        <begin position="264"/>
        <end position="624"/>
    </location>
</feature>
<feature type="compositionally biased region" description="Low complexity" evidence="2">
    <location>
        <begin position="119"/>
        <end position="139"/>
    </location>
</feature>
<dbReference type="Gene3D" id="3.30.40.10">
    <property type="entry name" value="Zinc/RING finger domain, C3HC4 (zinc finger)"/>
    <property type="match status" value="1"/>
</dbReference>
<sequence>MKTAKVASGEPSSSNRRSQPVRQTRTNPPRSNAGLNRLAARDSLSSANTAEQPIDIFPGVTHFADAITALPKELVRHFTLLKEVDAKVFAPQEQLFQFVQDALDSPPPGPARSLNDATSSAAPASAPMSAANSSSGAPPHGNALPEFSANGSTASSVFDDSNLARRHLFRSTAVKIQEMLNSLEEKNHVISTANDALRKQLNRIDDIWPHLSDEFSEEAKWGSDSHWAYPENRAARALNTQAERTRREGAAHLSAAAQFVAEEAAARSESRKQAVAAKKSQKNHTHESEHDDHDNKSKAEASNKKTQSNTKRKTAAAAAANAESPANVGLGITGQTPASNTPAPKRRKVEKPPPNGGTPTGSMATVLQNGKNSKAKASESPRATPAPEQPAPKKRKALPNSTGQAKKRAGPAQPPSVASSPVIGAFPDTSKPPRASPAPPANTRPASSRARQNSTASIADKRPPSVASNKPNGNVPAPIEIPPPSNGSRVAASENVKTQMEPPSAGPKAEPVRQQSETAPTPKSAVPATGPKEGSAKPAEEIEARKEPTPATAPPTSQQVTTTKSGRASKPSTPAIGSFPDNPPTNSNNNSNNARSRPSRNSEAPVVPKRSHKKGASAAHAAAVQKALVQPTADEDHTVPTDENDVYDPDEPTYCYCERVSFGQMVGCDGEHCTREWFHLGCVGLKVAPGKSGKSLVLLVPGLLNKDTSSERNDFDNWNSEMVLR</sequence>
<organism evidence="4 5">
    <name type="scientific">Diaporthe vaccinii</name>
    <dbReference type="NCBI Taxonomy" id="105482"/>
    <lineage>
        <taxon>Eukaryota</taxon>
        <taxon>Fungi</taxon>
        <taxon>Dikarya</taxon>
        <taxon>Ascomycota</taxon>
        <taxon>Pezizomycotina</taxon>
        <taxon>Sordariomycetes</taxon>
        <taxon>Sordariomycetidae</taxon>
        <taxon>Diaporthales</taxon>
        <taxon>Diaporthaceae</taxon>
        <taxon>Diaporthe</taxon>
        <taxon>Diaporthe eres species complex</taxon>
    </lineage>
</organism>
<keyword evidence="5" id="KW-1185">Reference proteome</keyword>
<dbReference type="SMART" id="SM01408">
    <property type="entry name" value="ING"/>
    <property type="match status" value="1"/>
</dbReference>
<feature type="compositionally biased region" description="Basic and acidic residues" evidence="2">
    <location>
        <begin position="534"/>
        <end position="548"/>
    </location>
</feature>
<dbReference type="PANTHER" id="PTHR10333">
    <property type="entry name" value="INHIBITOR OF GROWTH PROTEIN"/>
    <property type="match status" value="1"/>
</dbReference>
<dbReference type="Pfam" id="PF12998">
    <property type="entry name" value="ING"/>
    <property type="match status" value="1"/>
</dbReference>
<dbReference type="InterPro" id="IPR024610">
    <property type="entry name" value="ING_N_histone-binding"/>
</dbReference>
<evidence type="ECO:0000259" key="3">
    <source>
        <dbReference type="SMART" id="SM01408"/>
    </source>
</evidence>
<feature type="domain" description="Inhibitor of growth protein N-terminal histone-binding" evidence="3">
    <location>
        <begin position="59"/>
        <end position="211"/>
    </location>
</feature>
<dbReference type="Gene3D" id="6.10.140.1740">
    <property type="match status" value="1"/>
</dbReference>
<proteinExistence type="predicted"/>
<dbReference type="Proteomes" id="UP001600888">
    <property type="component" value="Unassembled WGS sequence"/>
</dbReference>
<feature type="compositionally biased region" description="Basic and acidic residues" evidence="2">
    <location>
        <begin position="284"/>
        <end position="303"/>
    </location>
</feature>
<dbReference type="InterPro" id="IPR013083">
    <property type="entry name" value="Znf_RING/FYVE/PHD"/>
</dbReference>
<reference evidence="4 5" key="1">
    <citation type="submission" date="2024-03" db="EMBL/GenBank/DDBJ databases">
        <title>A high-quality draft genome sequence of Diaporthe vaccinii, a causative agent of upright dieback and viscid rot disease in cranberry plants.</title>
        <authorList>
            <person name="Sarrasin M."/>
            <person name="Lang B.F."/>
            <person name="Burger G."/>
        </authorList>
    </citation>
    <scope>NUCLEOTIDE SEQUENCE [LARGE SCALE GENOMIC DNA]</scope>
    <source>
        <strain evidence="4 5">IS7</strain>
    </source>
</reference>
<dbReference type="SUPFAM" id="SSF57903">
    <property type="entry name" value="FYVE/PHD zinc finger"/>
    <property type="match status" value="1"/>
</dbReference>
<evidence type="ECO:0000313" key="5">
    <source>
        <dbReference type="Proteomes" id="UP001600888"/>
    </source>
</evidence>
<feature type="compositionally biased region" description="Low complexity" evidence="2">
    <location>
        <begin position="584"/>
        <end position="602"/>
    </location>
</feature>
<dbReference type="EMBL" id="JBAWTH010000001">
    <property type="protein sequence ID" value="KAL2293270.1"/>
    <property type="molecule type" value="Genomic_DNA"/>
</dbReference>